<evidence type="ECO:0000313" key="3">
    <source>
        <dbReference type="EMBL" id="KIY64196.1"/>
    </source>
</evidence>
<keyword evidence="1" id="KW-0175">Coiled coil</keyword>
<sequence length="479" mass="53512">MGKEFPLIQRLNSVISHYDSTDQEILDLFRRQSAVDPGRDETREEWIQRLALRSTFPSLPPGFPARESEWKNLSLSIENRDKLAAQQLSPKEITRLRKILLHKVERAKKEKMKRQLKSETTNNNASTSAAGNSGQPPAAQGKSSSKDSEKDMDTQDSSAMQEDDDRTPQQSSLAAGSIDDSDMMDVSMPSSEHDNDPAPFSPDTTDTPARDSLLRASTATPTQLTDPVGSMSRHPSPELVPPSPKLPTQNAMDVCTDTDVQSSTLPPQKLSAPPGNQLASILTNSHPTSAIASPSPKHLETFRSLYELMQNPEKDELEERARQIEDTDRQISAKNRQITEMQAEFDMLGAELEGIPAAREKALLEAKAEWRPHLEVENQRKETLTKELDLLQSALAEIANEQAQVRRANETLEESTKRTSKENDKERADQEGLLEKQRLMILNEKAKHAKLDDTISVLEEQRRKLGLAAEEIRLMLSTA</sequence>
<feature type="region of interest" description="Disordered" evidence="2">
    <location>
        <begin position="105"/>
        <end position="281"/>
    </location>
</feature>
<proteinExistence type="predicted"/>
<feature type="region of interest" description="Disordered" evidence="2">
    <location>
        <begin position="402"/>
        <end position="433"/>
    </location>
</feature>
<evidence type="ECO:0000256" key="2">
    <source>
        <dbReference type="SAM" id="MobiDB-lite"/>
    </source>
</evidence>
<keyword evidence="4" id="KW-1185">Reference proteome</keyword>
<name>A0A0D7B3V5_9AGAR</name>
<reference evidence="3 4" key="1">
    <citation type="journal article" date="2015" name="Fungal Genet. Biol.">
        <title>Evolution of novel wood decay mechanisms in Agaricales revealed by the genome sequences of Fistulina hepatica and Cylindrobasidium torrendii.</title>
        <authorList>
            <person name="Floudas D."/>
            <person name="Held B.W."/>
            <person name="Riley R."/>
            <person name="Nagy L.G."/>
            <person name="Koehler G."/>
            <person name="Ransdell A.S."/>
            <person name="Younus H."/>
            <person name="Chow J."/>
            <person name="Chiniquy J."/>
            <person name="Lipzen A."/>
            <person name="Tritt A."/>
            <person name="Sun H."/>
            <person name="Haridas S."/>
            <person name="LaButti K."/>
            <person name="Ohm R.A."/>
            <person name="Kues U."/>
            <person name="Blanchette R.A."/>
            <person name="Grigoriev I.V."/>
            <person name="Minto R.E."/>
            <person name="Hibbett D.S."/>
        </authorList>
    </citation>
    <scope>NUCLEOTIDE SEQUENCE [LARGE SCALE GENOMIC DNA]</scope>
    <source>
        <strain evidence="3 4">FP15055 ss-10</strain>
    </source>
</reference>
<protein>
    <submittedName>
        <fullName evidence="3">Uncharacterized protein</fullName>
    </submittedName>
</protein>
<accession>A0A0D7B3V5</accession>
<gene>
    <name evidence="3" type="ORF">CYLTODRAFT_493320</name>
</gene>
<evidence type="ECO:0000256" key="1">
    <source>
        <dbReference type="SAM" id="Coils"/>
    </source>
</evidence>
<feature type="compositionally biased region" description="Polar residues" evidence="2">
    <location>
        <begin position="215"/>
        <end position="225"/>
    </location>
</feature>
<feature type="compositionally biased region" description="Basic and acidic residues" evidence="2">
    <location>
        <begin position="407"/>
        <end position="433"/>
    </location>
</feature>
<dbReference type="EMBL" id="KN880649">
    <property type="protein sequence ID" value="KIY64196.1"/>
    <property type="molecule type" value="Genomic_DNA"/>
</dbReference>
<dbReference type="Proteomes" id="UP000054007">
    <property type="component" value="Unassembled WGS sequence"/>
</dbReference>
<organism evidence="3 4">
    <name type="scientific">Cylindrobasidium torrendii FP15055 ss-10</name>
    <dbReference type="NCBI Taxonomy" id="1314674"/>
    <lineage>
        <taxon>Eukaryota</taxon>
        <taxon>Fungi</taxon>
        <taxon>Dikarya</taxon>
        <taxon>Basidiomycota</taxon>
        <taxon>Agaricomycotina</taxon>
        <taxon>Agaricomycetes</taxon>
        <taxon>Agaricomycetidae</taxon>
        <taxon>Agaricales</taxon>
        <taxon>Marasmiineae</taxon>
        <taxon>Physalacriaceae</taxon>
        <taxon>Cylindrobasidium</taxon>
    </lineage>
</organism>
<feature type="coiled-coil region" evidence="1">
    <location>
        <begin position="314"/>
        <end position="344"/>
    </location>
</feature>
<evidence type="ECO:0000313" key="4">
    <source>
        <dbReference type="Proteomes" id="UP000054007"/>
    </source>
</evidence>
<feature type="compositionally biased region" description="Low complexity" evidence="2">
    <location>
        <begin position="120"/>
        <end position="134"/>
    </location>
</feature>
<feature type="compositionally biased region" description="Basic and acidic residues" evidence="2">
    <location>
        <begin position="144"/>
        <end position="153"/>
    </location>
</feature>
<dbReference type="AlphaFoldDB" id="A0A0D7B3V5"/>